<evidence type="ECO:0000313" key="2">
    <source>
        <dbReference type="Proteomes" id="UP000627292"/>
    </source>
</evidence>
<proteinExistence type="predicted"/>
<comment type="caution">
    <text evidence="1">The sequence shown here is derived from an EMBL/GenBank/DDBJ whole genome shotgun (WGS) entry which is preliminary data.</text>
</comment>
<dbReference type="AlphaFoldDB" id="A0A917J3N1"/>
<organism evidence="1 2">
    <name type="scientific">Filimonas zeae</name>
    <dbReference type="NCBI Taxonomy" id="1737353"/>
    <lineage>
        <taxon>Bacteria</taxon>
        <taxon>Pseudomonadati</taxon>
        <taxon>Bacteroidota</taxon>
        <taxon>Chitinophagia</taxon>
        <taxon>Chitinophagales</taxon>
        <taxon>Chitinophagaceae</taxon>
        <taxon>Filimonas</taxon>
    </lineage>
</organism>
<dbReference type="EMBL" id="BMIB01000007">
    <property type="protein sequence ID" value="GGH82390.1"/>
    <property type="molecule type" value="Genomic_DNA"/>
</dbReference>
<keyword evidence="2" id="KW-1185">Reference proteome</keyword>
<gene>
    <name evidence="1" type="ORF">GCM10011379_56210</name>
</gene>
<protein>
    <submittedName>
        <fullName evidence="1">Uncharacterized protein</fullName>
    </submittedName>
</protein>
<name>A0A917J3N1_9BACT</name>
<dbReference type="Proteomes" id="UP000627292">
    <property type="component" value="Unassembled WGS sequence"/>
</dbReference>
<accession>A0A917J3N1</accession>
<evidence type="ECO:0000313" key="1">
    <source>
        <dbReference type="EMBL" id="GGH82390.1"/>
    </source>
</evidence>
<reference evidence="1" key="2">
    <citation type="submission" date="2020-09" db="EMBL/GenBank/DDBJ databases">
        <authorList>
            <person name="Sun Q."/>
            <person name="Zhou Y."/>
        </authorList>
    </citation>
    <scope>NUCLEOTIDE SEQUENCE</scope>
    <source>
        <strain evidence="1">CGMCC 1.15290</strain>
    </source>
</reference>
<sequence length="80" mass="9489">MSQPFLKLYNIAADVYYGLSGPKLLHSISNNADGIVKLREMVLKHWEKVRKFQEEVLKLWVDTPKFQETVWKLWDNGRKL</sequence>
<reference evidence="1" key="1">
    <citation type="journal article" date="2014" name="Int. J. Syst. Evol. Microbiol.">
        <title>Complete genome sequence of Corynebacterium casei LMG S-19264T (=DSM 44701T), isolated from a smear-ripened cheese.</title>
        <authorList>
            <consortium name="US DOE Joint Genome Institute (JGI-PGF)"/>
            <person name="Walter F."/>
            <person name="Albersmeier A."/>
            <person name="Kalinowski J."/>
            <person name="Ruckert C."/>
        </authorList>
    </citation>
    <scope>NUCLEOTIDE SEQUENCE</scope>
    <source>
        <strain evidence="1">CGMCC 1.15290</strain>
    </source>
</reference>